<accession>A0A098PVM8</accession>
<evidence type="ECO:0000313" key="2">
    <source>
        <dbReference type="Proteomes" id="UP000028012"/>
    </source>
</evidence>
<protein>
    <submittedName>
        <fullName evidence="1">Uncharacterized protein</fullName>
    </submittedName>
</protein>
<evidence type="ECO:0000313" key="1">
    <source>
        <dbReference type="EMBL" id="KGE50668.1"/>
    </source>
</evidence>
<sequence>MWKITAPHGLHQEQSARTRFLYQDAGILRAGGHGLFDQDMLARAKREQAMFKMFAVWGRNVDDVDVRMTDKRLVAVVSVFHLPGIGERLSTLALREATANGHWRVLRRKASTNADAILAGPSTPQRKAGSPWPGKNTSGVGNIVGSRMVCSASVMLRCLAEC</sequence>
<organism evidence="1 2">
    <name type="scientific">Xanthomonas axonopodis pv. vasculorum</name>
    <dbReference type="NCBI Taxonomy" id="325777"/>
    <lineage>
        <taxon>Bacteria</taxon>
        <taxon>Pseudomonadati</taxon>
        <taxon>Pseudomonadota</taxon>
        <taxon>Gammaproteobacteria</taxon>
        <taxon>Lysobacterales</taxon>
        <taxon>Lysobacteraceae</taxon>
        <taxon>Xanthomonas</taxon>
    </lineage>
</organism>
<dbReference type="AlphaFoldDB" id="A0A098PVM8"/>
<dbReference type="EMBL" id="JPHD02000122">
    <property type="protein sequence ID" value="KGE50668.1"/>
    <property type="molecule type" value="Genomic_DNA"/>
</dbReference>
<gene>
    <name evidence="1" type="ORF">GW15_0219680</name>
</gene>
<name>A0A098PVM8_9XANT</name>
<dbReference type="HOGENOM" id="CLU_1634725_0_0_6"/>
<proteinExistence type="predicted"/>
<reference evidence="1 2" key="1">
    <citation type="submission" date="2014-09" db="EMBL/GenBank/DDBJ databases">
        <title>A draft genome sequence for Xanthomonas axonopodis pv. vasculorum NCPPB 900.</title>
        <authorList>
            <person name="Harrison J."/>
            <person name="Studholme D.J."/>
        </authorList>
    </citation>
    <scope>NUCLEOTIDE SEQUENCE [LARGE SCALE GENOMIC DNA]</scope>
    <source>
        <strain evidence="1 2">NCPPB 900</strain>
    </source>
</reference>
<dbReference type="Proteomes" id="UP000028012">
    <property type="component" value="Unassembled WGS sequence"/>
</dbReference>
<comment type="caution">
    <text evidence="1">The sequence shown here is derived from an EMBL/GenBank/DDBJ whole genome shotgun (WGS) entry which is preliminary data.</text>
</comment>